<feature type="domain" description="TRASH" evidence="6">
    <location>
        <begin position="138"/>
        <end position="178"/>
    </location>
</feature>
<dbReference type="PANTHER" id="PTHR45736:SF9">
    <property type="entry name" value="ZINC FINGER MYM-TYPE PROTEIN 6"/>
    <property type="match status" value="1"/>
</dbReference>
<feature type="domain" description="TRASH" evidence="6">
    <location>
        <begin position="269"/>
        <end position="304"/>
    </location>
</feature>
<dbReference type="Proteomes" id="UP000694923">
    <property type="component" value="Unplaced"/>
</dbReference>
<feature type="domain" description="TRASH" evidence="6">
    <location>
        <begin position="92"/>
        <end position="128"/>
    </location>
</feature>
<name>A0ABM0RTC1_GALVR</name>
<evidence type="ECO:0000256" key="3">
    <source>
        <dbReference type="ARBA" id="ARBA00022771"/>
    </source>
</evidence>
<feature type="region of interest" description="Disordered" evidence="5">
    <location>
        <begin position="1"/>
        <end position="21"/>
    </location>
</feature>
<keyword evidence="7" id="KW-1185">Reference proteome</keyword>
<reference evidence="8" key="1">
    <citation type="submission" date="2025-08" db="UniProtKB">
        <authorList>
            <consortium name="RefSeq"/>
        </authorList>
    </citation>
    <scope>IDENTIFICATION</scope>
</reference>
<accession>A0ABM0RTC1</accession>
<keyword evidence="4" id="KW-0862">Zinc</keyword>
<keyword evidence="3" id="KW-0863">Zinc-finger</keyword>
<proteinExistence type="predicted"/>
<evidence type="ECO:0000259" key="6">
    <source>
        <dbReference type="SMART" id="SM00746"/>
    </source>
</evidence>
<dbReference type="SMART" id="SM00746">
    <property type="entry name" value="TRASH"/>
    <property type="match status" value="4"/>
</dbReference>
<evidence type="ECO:0000256" key="5">
    <source>
        <dbReference type="SAM" id="MobiDB-lite"/>
    </source>
</evidence>
<gene>
    <name evidence="8" type="primary">LOC103601252</name>
</gene>
<evidence type="ECO:0000256" key="2">
    <source>
        <dbReference type="ARBA" id="ARBA00022737"/>
    </source>
</evidence>
<evidence type="ECO:0000313" key="7">
    <source>
        <dbReference type="Proteomes" id="UP000694923"/>
    </source>
</evidence>
<dbReference type="GeneID" id="103601252"/>
<dbReference type="InterPro" id="IPR011017">
    <property type="entry name" value="TRASH_dom"/>
</dbReference>
<dbReference type="SUPFAM" id="SSF57716">
    <property type="entry name" value="Glucocorticoid receptor-like (DNA-binding domain)"/>
    <property type="match status" value="1"/>
</dbReference>
<feature type="domain" description="TRASH" evidence="6">
    <location>
        <begin position="190"/>
        <end position="228"/>
    </location>
</feature>
<dbReference type="RefSeq" id="XP_008583862.1">
    <property type="nucleotide sequence ID" value="XM_008585640.1"/>
</dbReference>
<organism evidence="7 8">
    <name type="scientific">Galeopterus variegatus</name>
    <name type="common">Malayan flying lemur</name>
    <name type="synonym">Cynocephalus variegatus</name>
    <dbReference type="NCBI Taxonomy" id="482537"/>
    <lineage>
        <taxon>Eukaryota</taxon>
        <taxon>Metazoa</taxon>
        <taxon>Chordata</taxon>
        <taxon>Craniata</taxon>
        <taxon>Vertebrata</taxon>
        <taxon>Euteleostomi</taxon>
        <taxon>Mammalia</taxon>
        <taxon>Eutheria</taxon>
        <taxon>Euarchontoglires</taxon>
        <taxon>Dermoptera</taxon>
        <taxon>Cynocephalidae</taxon>
        <taxon>Galeopterus</taxon>
    </lineage>
</organism>
<dbReference type="InterPro" id="IPR051284">
    <property type="entry name" value="ZnF_MYMT-QRICH1"/>
</dbReference>
<keyword evidence="1" id="KW-0479">Metal-binding</keyword>
<sequence>MKEPLEGECEKAVTPQQGLLDKIKEEPDNAQEYGCAQQPKTQESELKISAVFSVSDSPLAQQLTPGFQLSLAPSRPNIWVPSVPAVAIQVFCSGCKKMLYKGQTAYHKTGSTQLFCSTRCITGYSSPVCLPPPPKKTCTNCSKDILNPKDVITTRFENSSPSKDFCSQSCLSSYELKKKPVVTIYTNSVSTKCSMCQKNADIRFEVKYQNVVHGLCSDACFSKFHSTNNLTMNCCENCGSYCYSSSGPCQSQKVFSSTSVTAYKQMAKCDGCKRQGKLSESIKWRGNVKHFCNLFCVLEFCHQQIKNEPHSQNKVNISKVQTALKELPSTRTDTTPVITNVVSLAKIPAAQPTRNTNSVLKGAATKGAAKIIEDLLW</sequence>
<evidence type="ECO:0000256" key="4">
    <source>
        <dbReference type="ARBA" id="ARBA00022833"/>
    </source>
</evidence>
<evidence type="ECO:0000256" key="1">
    <source>
        <dbReference type="ARBA" id="ARBA00022723"/>
    </source>
</evidence>
<dbReference type="Pfam" id="PF06467">
    <property type="entry name" value="zf-FCS"/>
    <property type="match status" value="2"/>
</dbReference>
<dbReference type="PANTHER" id="PTHR45736">
    <property type="entry name" value="ZINC FINGER MYM-TYPE PROTEIN"/>
    <property type="match status" value="1"/>
</dbReference>
<feature type="compositionally biased region" description="Basic and acidic residues" evidence="5">
    <location>
        <begin position="1"/>
        <end position="11"/>
    </location>
</feature>
<dbReference type="InterPro" id="IPR010507">
    <property type="entry name" value="Znf_MYM"/>
</dbReference>
<protein>
    <submittedName>
        <fullName evidence="8">Zinc finger MYM-type protein 6-like</fullName>
    </submittedName>
</protein>
<evidence type="ECO:0000313" key="8">
    <source>
        <dbReference type="RefSeq" id="XP_008583862.1"/>
    </source>
</evidence>
<keyword evidence="2" id="KW-0677">Repeat</keyword>